<evidence type="ECO:0000313" key="4">
    <source>
        <dbReference type="Proteomes" id="UP000179237"/>
    </source>
</evidence>
<organism evidence="3 4">
    <name type="scientific">Candidatus Collierbacteria bacterium RIFOXYD1_FULL_40_9</name>
    <dbReference type="NCBI Taxonomy" id="1817731"/>
    <lineage>
        <taxon>Bacteria</taxon>
        <taxon>Candidatus Collieribacteriota</taxon>
    </lineage>
</organism>
<dbReference type="EMBL" id="MFAQ01000002">
    <property type="protein sequence ID" value="OGD84094.1"/>
    <property type="molecule type" value="Genomic_DNA"/>
</dbReference>
<comment type="similarity">
    <text evidence="1">Belongs to the iron-sulfur cluster assembly SufBD family.</text>
</comment>
<dbReference type="InterPro" id="IPR055346">
    <property type="entry name" value="Fe-S_cluster_assembly_SufBD"/>
</dbReference>
<dbReference type="Proteomes" id="UP000179237">
    <property type="component" value="Unassembled WGS sequence"/>
</dbReference>
<reference evidence="3 4" key="1">
    <citation type="journal article" date="2016" name="Nat. Commun.">
        <title>Thousands of microbial genomes shed light on interconnected biogeochemical processes in an aquifer system.</title>
        <authorList>
            <person name="Anantharaman K."/>
            <person name="Brown C.T."/>
            <person name="Hug L.A."/>
            <person name="Sharon I."/>
            <person name="Castelle C.J."/>
            <person name="Probst A.J."/>
            <person name="Thomas B.C."/>
            <person name="Singh A."/>
            <person name="Wilkins M.J."/>
            <person name="Karaoz U."/>
            <person name="Brodie E.L."/>
            <person name="Williams K.H."/>
            <person name="Hubbard S.S."/>
            <person name="Banfield J.F."/>
        </authorList>
    </citation>
    <scope>NUCLEOTIDE SEQUENCE [LARGE SCALE GENOMIC DNA]</scope>
</reference>
<accession>A0A1F5FX06</accession>
<gene>
    <name evidence="3" type="ORF">A2572_03120</name>
</gene>
<dbReference type="InterPro" id="IPR000825">
    <property type="entry name" value="SUF_FeS_clus_asmbl_SufBD_core"/>
</dbReference>
<dbReference type="AlphaFoldDB" id="A0A1F5FX06"/>
<name>A0A1F5FX06_9BACT</name>
<evidence type="ECO:0000313" key="3">
    <source>
        <dbReference type="EMBL" id="OGD84094.1"/>
    </source>
</evidence>
<dbReference type="SUPFAM" id="SSF101960">
    <property type="entry name" value="Stabilizer of iron transporter SufD"/>
    <property type="match status" value="1"/>
</dbReference>
<proteinExistence type="inferred from homology"/>
<dbReference type="PANTHER" id="PTHR30508">
    <property type="entry name" value="FES CLUSTER ASSEMBLY PROTEIN SUF"/>
    <property type="match status" value="1"/>
</dbReference>
<comment type="caution">
    <text evidence="3">The sequence shown here is derived from an EMBL/GenBank/DDBJ whole genome shotgun (WGS) entry which is preliminary data.</text>
</comment>
<sequence>MEKQRFEINRPGIYNYEVIMDELNSQKELLGVIKAEEVGDYEINIVSRHVVGETNCRVDVKGIVSGGARVKVKGTVRIDKGATGSDSFLAMKLLMLDDISMAVAEPELEIENNEVKASHSASVGRIDEEQLFYLESRGVEKKQAEKLIISGFLGEVE</sequence>
<evidence type="ECO:0000259" key="2">
    <source>
        <dbReference type="Pfam" id="PF01458"/>
    </source>
</evidence>
<dbReference type="Pfam" id="PF01458">
    <property type="entry name" value="SUFBD_core"/>
    <property type="match status" value="1"/>
</dbReference>
<dbReference type="GO" id="GO:0016226">
    <property type="term" value="P:iron-sulfur cluster assembly"/>
    <property type="evidence" value="ECO:0007669"/>
    <property type="project" value="InterPro"/>
</dbReference>
<evidence type="ECO:0000256" key="1">
    <source>
        <dbReference type="ARBA" id="ARBA00043967"/>
    </source>
</evidence>
<feature type="domain" description="SUF system FeS cluster assembly SufBD core" evidence="2">
    <location>
        <begin position="15"/>
        <end position="152"/>
    </location>
</feature>
<dbReference type="PANTHER" id="PTHR30508:SF1">
    <property type="entry name" value="UPF0051 PROTEIN ABCI8, CHLOROPLASTIC-RELATED"/>
    <property type="match status" value="1"/>
</dbReference>
<protein>
    <recommendedName>
        <fullName evidence="2">SUF system FeS cluster assembly SufBD core domain-containing protein</fullName>
    </recommendedName>
</protein>
<dbReference type="InterPro" id="IPR037284">
    <property type="entry name" value="SUF_FeS_clus_asmbl_SufBD_sf"/>
</dbReference>